<dbReference type="InterPro" id="IPR010419">
    <property type="entry name" value="CO_DH_gsu"/>
</dbReference>
<reference evidence="1 2" key="1">
    <citation type="journal article" date="2019" name="Int. J. Syst. Evol. Microbiol.">
        <title>The Global Catalogue of Microorganisms (GCM) 10K type strain sequencing project: providing services to taxonomists for standard genome sequencing and annotation.</title>
        <authorList>
            <consortium name="The Broad Institute Genomics Platform"/>
            <consortium name="The Broad Institute Genome Sequencing Center for Infectious Disease"/>
            <person name="Wu L."/>
            <person name="Ma J."/>
        </authorList>
    </citation>
    <scope>NUCLEOTIDE SEQUENCE [LARGE SCALE GENOMIC DNA]</scope>
    <source>
        <strain evidence="1 2">JCM 11813</strain>
    </source>
</reference>
<evidence type="ECO:0008006" key="3">
    <source>
        <dbReference type="Google" id="ProtNLM"/>
    </source>
</evidence>
<comment type="caution">
    <text evidence="1">The sequence shown here is derived from an EMBL/GenBank/DDBJ whole genome shotgun (WGS) entry which is preliminary data.</text>
</comment>
<gene>
    <name evidence="1" type="ORF">GCM10009606_32690</name>
</gene>
<proteinExistence type="predicted"/>
<dbReference type="RefSeq" id="WP_343908659.1">
    <property type="nucleotide sequence ID" value="NZ_BAAAJE010000016.1"/>
</dbReference>
<evidence type="ECO:0000313" key="2">
    <source>
        <dbReference type="Proteomes" id="UP001499979"/>
    </source>
</evidence>
<evidence type="ECO:0000313" key="1">
    <source>
        <dbReference type="EMBL" id="GAA1151587.1"/>
    </source>
</evidence>
<name>A0ABN1UH48_9ACTN</name>
<dbReference type="Gene3D" id="3.30.530.20">
    <property type="match status" value="1"/>
</dbReference>
<dbReference type="SUPFAM" id="SSF55961">
    <property type="entry name" value="Bet v1-like"/>
    <property type="match status" value="1"/>
</dbReference>
<dbReference type="EMBL" id="BAAAJE010000016">
    <property type="protein sequence ID" value="GAA1151587.1"/>
    <property type="molecule type" value="Genomic_DNA"/>
</dbReference>
<dbReference type="PANTHER" id="PTHR38588">
    <property type="entry name" value="BLL0334 PROTEIN"/>
    <property type="match status" value="1"/>
</dbReference>
<accession>A0ABN1UH48</accession>
<dbReference type="Pfam" id="PF06240">
    <property type="entry name" value="COXG"/>
    <property type="match status" value="1"/>
</dbReference>
<sequence>MLLSNDFEVAQPVDKVWAFFGDVPQVAACLPGAELTEDLGDDTYGGGVAVRMGPVKLEFDGKARIVERDDQAKRLVLDASGADRKGRGQASMTVTAVLTAAGRGTRVHLEQDLQLSGAAAQYGRGMISDVTTVLMGQFAANAQQRIDALERGEAVAATAKPASGLAIGLQAARMALMRVFRRFFLSYRPELRSR</sequence>
<dbReference type="Proteomes" id="UP001499979">
    <property type="component" value="Unassembled WGS sequence"/>
</dbReference>
<dbReference type="InterPro" id="IPR023393">
    <property type="entry name" value="START-like_dom_sf"/>
</dbReference>
<dbReference type="PANTHER" id="PTHR38588:SF1">
    <property type="entry name" value="BLL0334 PROTEIN"/>
    <property type="match status" value="1"/>
</dbReference>
<protein>
    <recommendedName>
        <fullName evidence="3">Carbon monoxide dehydrogenase</fullName>
    </recommendedName>
</protein>
<dbReference type="CDD" id="cd07823">
    <property type="entry name" value="SRPBCC_5"/>
    <property type="match status" value="1"/>
</dbReference>
<keyword evidence="2" id="KW-1185">Reference proteome</keyword>
<organism evidence="1 2">
    <name type="scientific">Nocardioides aquiterrae</name>
    <dbReference type="NCBI Taxonomy" id="203799"/>
    <lineage>
        <taxon>Bacteria</taxon>
        <taxon>Bacillati</taxon>
        <taxon>Actinomycetota</taxon>
        <taxon>Actinomycetes</taxon>
        <taxon>Propionibacteriales</taxon>
        <taxon>Nocardioidaceae</taxon>
        <taxon>Nocardioides</taxon>
    </lineage>
</organism>